<evidence type="ECO:0000256" key="1">
    <source>
        <dbReference type="SAM" id="Phobius"/>
    </source>
</evidence>
<dbReference type="EMBL" id="JACHIO010000010">
    <property type="protein sequence ID" value="MBB5064337.1"/>
    <property type="molecule type" value="Genomic_DNA"/>
</dbReference>
<accession>A0A7W8EA19</accession>
<organism evidence="2 3">
    <name type="scientific">Granulicella mallensis</name>
    <dbReference type="NCBI Taxonomy" id="940614"/>
    <lineage>
        <taxon>Bacteria</taxon>
        <taxon>Pseudomonadati</taxon>
        <taxon>Acidobacteriota</taxon>
        <taxon>Terriglobia</taxon>
        <taxon>Terriglobales</taxon>
        <taxon>Acidobacteriaceae</taxon>
        <taxon>Granulicella</taxon>
    </lineage>
</organism>
<dbReference type="Proteomes" id="UP000584867">
    <property type="component" value="Unassembled WGS sequence"/>
</dbReference>
<evidence type="ECO:0000313" key="3">
    <source>
        <dbReference type="Proteomes" id="UP000584867"/>
    </source>
</evidence>
<evidence type="ECO:0000313" key="2">
    <source>
        <dbReference type="EMBL" id="MBB5064337.1"/>
    </source>
</evidence>
<sequence>MSDFQDKLGGILHYLTLIAIGLGVILAIIIGVAIYFYRKNKKSEILR</sequence>
<reference evidence="2 3" key="1">
    <citation type="submission" date="2020-08" db="EMBL/GenBank/DDBJ databases">
        <title>Genomic Encyclopedia of Type Strains, Phase IV (KMG-V): Genome sequencing to study the core and pangenomes of soil and plant-associated prokaryotes.</title>
        <authorList>
            <person name="Whitman W."/>
        </authorList>
    </citation>
    <scope>NUCLEOTIDE SEQUENCE [LARGE SCALE GENOMIC DNA]</scope>
    <source>
        <strain evidence="2 3">X5P3</strain>
    </source>
</reference>
<keyword evidence="1" id="KW-1133">Transmembrane helix</keyword>
<name>A0A7W8EA19_9BACT</name>
<gene>
    <name evidence="2" type="ORF">HDF15_002691</name>
</gene>
<dbReference type="AlphaFoldDB" id="A0A7W8EA19"/>
<proteinExistence type="predicted"/>
<keyword evidence="1" id="KW-0812">Transmembrane</keyword>
<feature type="transmembrane region" description="Helical" evidence="1">
    <location>
        <begin position="12"/>
        <end position="37"/>
    </location>
</feature>
<protein>
    <submittedName>
        <fullName evidence="2">Uncharacterized membrane protein YraQ (UPF0718 family)</fullName>
    </submittedName>
</protein>
<keyword evidence="1" id="KW-0472">Membrane</keyword>
<dbReference type="RefSeq" id="WP_184256157.1">
    <property type="nucleotide sequence ID" value="NZ_JACHIO010000010.1"/>
</dbReference>
<comment type="caution">
    <text evidence="2">The sequence shown here is derived from an EMBL/GenBank/DDBJ whole genome shotgun (WGS) entry which is preliminary data.</text>
</comment>